<organism evidence="1">
    <name type="scientific">Pseudomonas phage RVTF4</name>
    <dbReference type="NCBI Taxonomy" id="3236931"/>
    <lineage>
        <taxon>Viruses</taxon>
    </lineage>
</organism>
<evidence type="ECO:0000313" key="1">
    <source>
        <dbReference type="EMBL" id="XDJ14576.1"/>
    </source>
</evidence>
<dbReference type="EMBL" id="PQ015378">
    <property type="protein sequence ID" value="XDJ14576.1"/>
    <property type="molecule type" value="Genomic_DNA"/>
</dbReference>
<sequence length="98" mass="10750">MSQSGPPFSEADIAIASTHMGRQVFMDQLADDMIGIRAVATADQMKAVHAGVRLVFDCIDNYGYQIVGEEGDSLNPPHESVDFGMAKLWDNYVERVNS</sequence>
<protein>
    <submittedName>
        <fullName evidence="1">Uncharacterized protein</fullName>
    </submittedName>
</protein>
<accession>A0AB39CCC4</accession>
<name>A0AB39CCC4_9VIRU</name>
<proteinExistence type="predicted"/>
<reference evidence="1" key="1">
    <citation type="submission" date="2024-07" db="EMBL/GenBank/DDBJ databases">
        <authorList>
            <person name="Bringhurst R.M."/>
            <person name="Homer T.E."/>
        </authorList>
    </citation>
    <scope>NUCLEOTIDE SEQUENCE</scope>
</reference>